<protein>
    <submittedName>
        <fullName evidence="8">Putative integral membrane protein</fullName>
    </submittedName>
</protein>
<keyword evidence="3 6" id="KW-0812">Transmembrane</keyword>
<comment type="similarity">
    <text evidence="2">Belongs to the GtrA family.</text>
</comment>
<keyword evidence="4 6" id="KW-1133">Transmembrane helix</keyword>
<evidence type="ECO:0000256" key="3">
    <source>
        <dbReference type="ARBA" id="ARBA00022692"/>
    </source>
</evidence>
<evidence type="ECO:0000313" key="9">
    <source>
        <dbReference type="Proteomes" id="UP000297318"/>
    </source>
</evidence>
<accession>A0A4Z1E2Y2</accession>
<feature type="transmembrane region" description="Helical" evidence="6">
    <location>
        <begin position="96"/>
        <end position="113"/>
    </location>
</feature>
<reference evidence="8 9" key="1">
    <citation type="submission" date="2018-11" db="EMBL/GenBank/DDBJ databases">
        <title>Complete genome sequencing of the Actinobacteria Serinibacter sp. K3-2.</title>
        <authorList>
            <person name="Rakitin A.L."/>
            <person name="Beletsky A.V."/>
            <person name="Mardanov A.V."/>
            <person name="Ravin N.V."/>
            <person name="Gromova A.S."/>
            <person name="Filippova S.N."/>
            <person name="Gal'Chenko V.F."/>
        </authorList>
    </citation>
    <scope>NUCLEOTIDE SEQUENCE [LARGE SCALE GENOMIC DNA]</scope>
    <source>
        <strain evidence="8 9">K3-2</strain>
    </source>
</reference>
<evidence type="ECO:0000313" key="8">
    <source>
        <dbReference type="EMBL" id="TGO06384.1"/>
    </source>
</evidence>
<dbReference type="PANTHER" id="PTHR38459">
    <property type="entry name" value="PROPHAGE BACTOPRENOL-LINKED GLUCOSE TRANSLOCASE HOMOLOG"/>
    <property type="match status" value="1"/>
</dbReference>
<evidence type="ECO:0000256" key="2">
    <source>
        <dbReference type="ARBA" id="ARBA00009399"/>
    </source>
</evidence>
<dbReference type="AlphaFoldDB" id="A0A4Z1E2Y2"/>
<feature type="transmembrane region" description="Helical" evidence="6">
    <location>
        <begin position="30"/>
        <end position="49"/>
    </location>
</feature>
<name>A0A4Z1E2Y2_9MICO</name>
<comment type="caution">
    <text evidence="8">The sequence shown here is derived from an EMBL/GenBank/DDBJ whole genome shotgun (WGS) entry which is preliminary data.</text>
</comment>
<proteinExistence type="inferred from homology"/>
<evidence type="ECO:0000256" key="5">
    <source>
        <dbReference type="ARBA" id="ARBA00023136"/>
    </source>
</evidence>
<evidence type="ECO:0000256" key="1">
    <source>
        <dbReference type="ARBA" id="ARBA00004141"/>
    </source>
</evidence>
<keyword evidence="9" id="KW-1185">Reference proteome</keyword>
<dbReference type="InterPro" id="IPR007267">
    <property type="entry name" value="GtrA_DPMS_TM"/>
</dbReference>
<sequence>MGGAAFVVDVGVYNLLRSTVLADQPVGAKVASVAVAVLVAWVGNRWWTFSDRRRESAPGELAAFVVTNVVGLLIAAACLLVSHHVLGFTSRLADNVSGNGVGLVLGTAFRYVAYRRFVFARTPSRPTVATAGDPVLASAAAR</sequence>
<dbReference type="PANTHER" id="PTHR38459:SF1">
    <property type="entry name" value="PROPHAGE BACTOPRENOL-LINKED GLUCOSE TRANSLOCASE HOMOLOG"/>
    <property type="match status" value="1"/>
</dbReference>
<organism evidence="8 9">
    <name type="scientific">Serinibacter arcticus</name>
    <dbReference type="NCBI Taxonomy" id="1655435"/>
    <lineage>
        <taxon>Bacteria</taxon>
        <taxon>Bacillati</taxon>
        <taxon>Actinomycetota</taxon>
        <taxon>Actinomycetes</taxon>
        <taxon>Micrococcales</taxon>
        <taxon>Beutenbergiaceae</taxon>
        <taxon>Serinibacter</taxon>
    </lineage>
</organism>
<dbReference type="GO" id="GO:0005886">
    <property type="term" value="C:plasma membrane"/>
    <property type="evidence" value="ECO:0007669"/>
    <property type="project" value="TreeGrafter"/>
</dbReference>
<feature type="transmembrane region" description="Helical" evidence="6">
    <location>
        <begin position="61"/>
        <end position="84"/>
    </location>
</feature>
<keyword evidence="5 6" id="KW-0472">Membrane</keyword>
<dbReference type="GO" id="GO:0000271">
    <property type="term" value="P:polysaccharide biosynthetic process"/>
    <property type="evidence" value="ECO:0007669"/>
    <property type="project" value="InterPro"/>
</dbReference>
<evidence type="ECO:0000259" key="7">
    <source>
        <dbReference type="Pfam" id="PF04138"/>
    </source>
</evidence>
<comment type="subcellular location">
    <subcellularLocation>
        <location evidence="1">Membrane</location>
        <topology evidence="1">Multi-pass membrane protein</topology>
    </subcellularLocation>
</comment>
<evidence type="ECO:0000256" key="4">
    <source>
        <dbReference type="ARBA" id="ARBA00022989"/>
    </source>
</evidence>
<dbReference type="EMBL" id="RHPJ01000001">
    <property type="protein sequence ID" value="TGO06384.1"/>
    <property type="molecule type" value="Genomic_DNA"/>
</dbReference>
<gene>
    <name evidence="8" type="ORF">SERN_0576</name>
</gene>
<feature type="domain" description="GtrA/DPMS transmembrane" evidence="7">
    <location>
        <begin position="1"/>
        <end position="119"/>
    </location>
</feature>
<evidence type="ECO:0000256" key="6">
    <source>
        <dbReference type="SAM" id="Phobius"/>
    </source>
</evidence>
<dbReference type="InterPro" id="IPR051401">
    <property type="entry name" value="GtrA_CellWall_Glycosyl"/>
</dbReference>
<dbReference type="Pfam" id="PF04138">
    <property type="entry name" value="GtrA_DPMS_TM"/>
    <property type="match status" value="1"/>
</dbReference>
<dbReference type="Proteomes" id="UP000297318">
    <property type="component" value="Unassembled WGS sequence"/>
</dbReference>